<dbReference type="Proteomes" id="UP000823399">
    <property type="component" value="Unassembled WGS sequence"/>
</dbReference>
<organism evidence="1 2">
    <name type="scientific">Suillus discolor</name>
    <dbReference type="NCBI Taxonomy" id="1912936"/>
    <lineage>
        <taxon>Eukaryota</taxon>
        <taxon>Fungi</taxon>
        <taxon>Dikarya</taxon>
        <taxon>Basidiomycota</taxon>
        <taxon>Agaricomycotina</taxon>
        <taxon>Agaricomycetes</taxon>
        <taxon>Agaricomycetidae</taxon>
        <taxon>Boletales</taxon>
        <taxon>Suillineae</taxon>
        <taxon>Suillaceae</taxon>
        <taxon>Suillus</taxon>
    </lineage>
</organism>
<dbReference type="Gene3D" id="2.60.40.790">
    <property type="match status" value="1"/>
</dbReference>
<dbReference type="InterPro" id="IPR008978">
    <property type="entry name" value="HSP20-like_chaperone"/>
</dbReference>
<dbReference type="OrthoDB" id="2622739at2759"/>
<proteinExistence type="predicted"/>
<dbReference type="RefSeq" id="XP_041290678.1">
    <property type="nucleotide sequence ID" value="XM_041433901.1"/>
</dbReference>
<keyword evidence="2" id="KW-1185">Reference proteome</keyword>
<name>A0A9P7JRP6_9AGAM</name>
<dbReference type="EMBL" id="JABBWM010000043">
    <property type="protein sequence ID" value="KAG2103781.1"/>
    <property type="molecule type" value="Genomic_DNA"/>
</dbReference>
<dbReference type="SUPFAM" id="SSF49764">
    <property type="entry name" value="HSP20-like chaperones"/>
    <property type="match status" value="1"/>
</dbReference>
<evidence type="ECO:0000313" key="2">
    <source>
        <dbReference type="Proteomes" id="UP000823399"/>
    </source>
</evidence>
<dbReference type="GeneID" id="64696160"/>
<accession>A0A9P7JRP6</accession>
<dbReference type="AlphaFoldDB" id="A0A9P7JRP6"/>
<comment type="caution">
    <text evidence="1">The sequence shown here is derived from an EMBL/GenBank/DDBJ whole genome shotgun (WGS) entry which is preliminary data.</text>
</comment>
<sequence>MRLQLQQNWPCQVSWSLPSLIYLLAPVHLYRDHFVLITTRYPATVKAPPKHFHHAFAKRFIMFDVMMDLHSNSEAETVTATVELPSSEQQDVNIKTHGKHLTISGHLKRSENHEKGGYTVQQHLYGKSSRLWRLYRPG</sequence>
<gene>
    <name evidence="1" type="ORF">F5147DRAFT_654685</name>
</gene>
<evidence type="ECO:0008006" key="3">
    <source>
        <dbReference type="Google" id="ProtNLM"/>
    </source>
</evidence>
<reference evidence="1" key="1">
    <citation type="journal article" date="2020" name="New Phytol.">
        <title>Comparative genomics reveals dynamic genome evolution in host specialist ectomycorrhizal fungi.</title>
        <authorList>
            <person name="Lofgren L.A."/>
            <person name="Nguyen N.H."/>
            <person name="Vilgalys R."/>
            <person name="Ruytinx J."/>
            <person name="Liao H.L."/>
            <person name="Branco S."/>
            <person name="Kuo A."/>
            <person name="LaButti K."/>
            <person name="Lipzen A."/>
            <person name="Andreopoulos W."/>
            <person name="Pangilinan J."/>
            <person name="Riley R."/>
            <person name="Hundley H."/>
            <person name="Na H."/>
            <person name="Barry K."/>
            <person name="Grigoriev I.V."/>
            <person name="Stajich J.E."/>
            <person name="Kennedy P.G."/>
        </authorList>
    </citation>
    <scope>NUCLEOTIDE SEQUENCE</scope>
    <source>
        <strain evidence="1">FC423</strain>
    </source>
</reference>
<protein>
    <recommendedName>
        <fullName evidence="3">SHSP domain-containing protein</fullName>
    </recommendedName>
</protein>
<evidence type="ECO:0000313" key="1">
    <source>
        <dbReference type="EMBL" id="KAG2103781.1"/>
    </source>
</evidence>
<dbReference type="CDD" id="cd06464">
    <property type="entry name" value="ACD_sHsps-like"/>
    <property type="match status" value="1"/>
</dbReference>